<dbReference type="InterPro" id="IPR042235">
    <property type="entry name" value="ZP-C_dom"/>
</dbReference>
<proteinExistence type="predicted"/>
<evidence type="ECO:0000259" key="3">
    <source>
        <dbReference type="PROSITE" id="PS51034"/>
    </source>
</evidence>
<dbReference type="Gene3D" id="2.60.40.4100">
    <property type="entry name" value="Zona pellucida, ZP-C domain"/>
    <property type="match status" value="1"/>
</dbReference>
<feature type="domain" description="ZP" evidence="3">
    <location>
        <begin position="1"/>
        <end position="109"/>
    </location>
</feature>
<gene>
    <name evidence="4" type="primary">AVEN_174680_1</name>
    <name evidence="4" type="ORF">TNIN_466171</name>
</gene>
<dbReference type="EMBL" id="BMAV01016957">
    <property type="protein sequence ID" value="GFY68240.1"/>
    <property type="molecule type" value="Genomic_DNA"/>
</dbReference>
<evidence type="ECO:0000256" key="1">
    <source>
        <dbReference type="SAM" id="MobiDB-lite"/>
    </source>
</evidence>
<dbReference type="AlphaFoldDB" id="A0A8X7CJS4"/>
<feature type="region of interest" description="Disordered" evidence="1">
    <location>
        <begin position="139"/>
        <end position="173"/>
    </location>
</feature>
<keyword evidence="2" id="KW-1133">Transmembrane helix</keyword>
<comment type="caution">
    <text evidence="4">The sequence shown here is derived from an EMBL/GenBank/DDBJ whole genome shotgun (WGS) entry which is preliminary data.</text>
</comment>
<organism evidence="4 5">
    <name type="scientific">Trichonephila inaurata madagascariensis</name>
    <dbReference type="NCBI Taxonomy" id="2747483"/>
    <lineage>
        <taxon>Eukaryota</taxon>
        <taxon>Metazoa</taxon>
        <taxon>Ecdysozoa</taxon>
        <taxon>Arthropoda</taxon>
        <taxon>Chelicerata</taxon>
        <taxon>Arachnida</taxon>
        <taxon>Araneae</taxon>
        <taxon>Araneomorphae</taxon>
        <taxon>Entelegynae</taxon>
        <taxon>Araneoidea</taxon>
        <taxon>Nephilidae</taxon>
        <taxon>Trichonephila</taxon>
        <taxon>Trichonephila inaurata</taxon>
    </lineage>
</organism>
<dbReference type="Proteomes" id="UP000886998">
    <property type="component" value="Unassembled WGS sequence"/>
</dbReference>
<evidence type="ECO:0000313" key="4">
    <source>
        <dbReference type="EMBL" id="GFY68240.1"/>
    </source>
</evidence>
<protein>
    <submittedName>
        <fullName evidence="4">ZP domain-containing protein</fullName>
    </submittedName>
</protein>
<sequence length="280" mass="31248">MVPVGDELVRERGGEGGSSNCSANPSTRSDSPSLPPLEEAAVKNCPVDLSVSDKVYVDDQSRTTGDYYLYIPFRMFRFLDGSKVRFSCNVIVCQHDCPWADCGDYLGMSYGRKKRSASTASNFDPSRTLTVTNEVNVLDEDHRTPRASGTGIVEEELPPPKAPSSSQTTEVGNAPSGLLPARFEYLIGGAALVVSLLISVCVNVYLLIFIKKKLEKSSDEESNCPPSIHEAPFVDSLYRSNLYDRYNPRYDWKFESREILYPPMPIRHARSTHRSHSFKY</sequence>
<evidence type="ECO:0000313" key="5">
    <source>
        <dbReference type="Proteomes" id="UP000886998"/>
    </source>
</evidence>
<dbReference type="InterPro" id="IPR001507">
    <property type="entry name" value="ZP_dom"/>
</dbReference>
<accession>A0A8X7CJS4</accession>
<evidence type="ECO:0000256" key="2">
    <source>
        <dbReference type="SAM" id="Phobius"/>
    </source>
</evidence>
<feature type="region of interest" description="Disordered" evidence="1">
    <location>
        <begin position="1"/>
        <end position="37"/>
    </location>
</feature>
<feature type="transmembrane region" description="Helical" evidence="2">
    <location>
        <begin position="185"/>
        <end position="208"/>
    </location>
</feature>
<keyword evidence="2" id="KW-0472">Membrane</keyword>
<dbReference type="PROSITE" id="PS51034">
    <property type="entry name" value="ZP_2"/>
    <property type="match status" value="1"/>
</dbReference>
<keyword evidence="5" id="KW-1185">Reference proteome</keyword>
<dbReference type="OrthoDB" id="6419027at2759"/>
<name>A0A8X7CJS4_9ARAC</name>
<reference evidence="4" key="1">
    <citation type="submission" date="2020-08" db="EMBL/GenBank/DDBJ databases">
        <title>Multicomponent nature underlies the extraordinary mechanical properties of spider dragline silk.</title>
        <authorList>
            <person name="Kono N."/>
            <person name="Nakamura H."/>
            <person name="Mori M."/>
            <person name="Yoshida Y."/>
            <person name="Ohtoshi R."/>
            <person name="Malay A.D."/>
            <person name="Moran D.A.P."/>
            <person name="Tomita M."/>
            <person name="Numata K."/>
            <person name="Arakawa K."/>
        </authorList>
    </citation>
    <scope>NUCLEOTIDE SEQUENCE</scope>
</reference>
<keyword evidence="2" id="KW-0812">Transmembrane</keyword>
<feature type="compositionally biased region" description="Polar residues" evidence="1">
    <location>
        <begin position="18"/>
        <end position="32"/>
    </location>
</feature>